<feature type="transmembrane region" description="Helical" evidence="1">
    <location>
        <begin position="687"/>
        <end position="708"/>
    </location>
</feature>
<evidence type="ECO:0000256" key="1">
    <source>
        <dbReference type="SAM" id="Phobius"/>
    </source>
</evidence>
<dbReference type="OrthoDB" id="1908857at2759"/>
<reference evidence="2 3" key="1">
    <citation type="submission" date="2020-10" db="EMBL/GenBank/DDBJ databases">
        <title>Plant Genome Project.</title>
        <authorList>
            <person name="Zhang R.-G."/>
        </authorList>
    </citation>
    <scope>NUCLEOTIDE SEQUENCE [LARGE SCALE GENOMIC DNA]</scope>
    <source>
        <strain evidence="2">FAFU-HL-1</strain>
        <tissue evidence="2">Leaf</tissue>
    </source>
</reference>
<evidence type="ECO:0000313" key="2">
    <source>
        <dbReference type="EMBL" id="KAF9663265.1"/>
    </source>
</evidence>
<proteinExistence type="predicted"/>
<feature type="transmembrane region" description="Helical" evidence="1">
    <location>
        <begin position="663"/>
        <end position="681"/>
    </location>
</feature>
<name>A0A835J9I2_9ROSI</name>
<dbReference type="Proteomes" id="UP000657918">
    <property type="component" value="Unassembled WGS sequence"/>
</dbReference>
<dbReference type="AlphaFoldDB" id="A0A835J9I2"/>
<organism evidence="2 3">
    <name type="scientific">Salix dunnii</name>
    <dbReference type="NCBI Taxonomy" id="1413687"/>
    <lineage>
        <taxon>Eukaryota</taxon>
        <taxon>Viridiplantae</taxon>
        <taxon>Streptophyta</taxon>
        <taxon>Embryophyta</taxon>
        <taxon>Tracheophyta</taxon>
        <taxon>Spermatophyta</taxon>
        <taxon>Magnoliopsida</taxon>
        <taxon>eudicotyledons</taxon>
        <taxon>Gunneridae</taxon>
        <taxon>Pentapetalae</taxon>
        <taxon>rosids</taxon>
        <taxon>fabids</taxon>
        <taxon>Malpighiales</taxon>
        <taxon>Salicaceae</taxon>
        <taxon>Saliceae</taxon>
        <taxon>Salix</taxon>
    </lineage>
</organism>
<comment type="caution">
    <text evidence="2">The sequence shown here is derived from an EMBL/GenBank/DDBJ whole genome shotgun (WGS) entry which is preliminary data.</text>
</comment>
<gene>
    <name evidence="2" type="ORF">SADUNF_Sadunf17G0020300</name>
</gene>
<keyword evidence="3" id="KW-1185">Reference proteome</keyword>
<dbReference type="EMBL" id="JADGMS010000017">
    <property type="protein sequence ID" value="KAF9663265.1"/>
    <property type="molecule type" value="Genomic_DNA"/>
</dbReference>
<dbReference type="PANTHER" id="PTHR36020">
    <property type="entry name" value="TRANSMEMBRANE PROTEIN"/>
    <property type="match status" value="1"/>
</dbReference>
<dbReference type="PANTHER" id="PTHR36020:SF1">
    <property type="entry name" value="TRANSMEMBRANE PROTEIN"/>
    <property type="match status" value="1"/>
</dbReference>
<protein>
    <submittedName>
        <fullName evidence="2">Uncharacterized protein</fullName>
    </submittedName>
</protein>
<keyword evidence="1" id="KW-1133">Transmembrane helix</keyword>
<accession>A0A835J9I2</accession>
<keyword evidence="1" id="KW-0472">Membrane</keyword>
<evidence type="ECO:0000313" key="3">
    <source>
        <dbReference type="Proteomes" id="UP000657918"/>
    </source>
</evidence>
<keyword evidence="1" id="KW-0812">Transmembrane</keyword>
<sequence length="721" mass="78648">MALAFIYGLQNVWPLSILKVDDLKASNEIVRKLSIPENTKKFVFAVRDPESQSVIYILSAQNLSERSAVDVECLVRGVRPDAVVAQVGHSALVDIQSEESELGNIVDELVPTSSFGVIKRCFLEKINKEKYEDVAGNLVLREIFGTSFHGHILAARRVAKEVGSSFLVLETSFIDTVIGDINSSEVDTGSKFHAFVSSLVPQKVGSISLQSSKRISLDDNVQSRMVKLLSPYMDLSLWKLSPSSSVSESGLKEIQPGNTFQVPTFAQYVYPLLLDLHNIFIDLPSIGRALAFAQKMLDDVNRGEAVDTQIISEVHTFRVAVEGLRIALNSAGRLPIKEVGKPNRTKVEFSELRVQDKSYALIAQALQSQTRKFKTIVAVVDASGLAGIRKHWNTPVPPEVKDLVGKLVTNCESDGEVPNHDEKRPLLSNKPMVAVGAGATAIFGASSLSKVAHASTFMKVVTFKFPTSLKLLLIQTQKIMAISMGKTLGPTKLLAPGLANSGVSTTSALKAAASAEKIRTVVHSVIASAEKTSFSTMRTAFYEIMRQRQVQPIGVLPWATFGSSVATCSALLMYGDGIECAVESLPAAPSIASLGRGIQSLHQASQVVGQTDGTRIQKSIESLMNRFENVYSGMRAAMTSLEFSYVMAAALFNCELFVAGSSYANFFYIYFIASLMKIVGWELTENAIFLFIFPINSVPSGLIRLIIYRDKYENCNPRGYA</sequence>